<organism evidence="1 2">
    <name type="scientific">Microvenator marinus</name>
    <dbReference type="NCBI Taxonomy" id="2600177"/>
    <lineage>
        <taxon>Bacteria</taxon>
        <taxon>Deltaproteobacteria</taxon>
        <taxon>Bradymonadales</taxon>
        <taxon>Microvenatoraceae</taxon>
        <taxon>Microvenator</taxon>
    </lineage>
</organism>
<evidence type="ECO:0000313" key="2">
    <source>
        <dbReference type="Proteomes" id="UP000321595"/>
    </source>
</evidence>
<dbReference type="AlphaFoldDB" id="A0A5B8XRB8"/>
<keyword evidence="2" id="KW-1185">Reference proteome</keyword>
<dbReference type="KEGG" id="bbae:FRD01_12625"/>
<dbReference type="EMBL" id="CP042467">
    <property type="protein sequence ID" value="QED28064.1"/>
    <property type="molecule type" value="Genomic_DNA"/>
</dbReference>
<dbReference type="PROSITE" id="PS51257">
    <property type="entry name" value="PROKAR_LIPOPROTEIN"/>
    <property type="match status" value="1"/>
</dbReference>
<dbReference type="RefSeq" id="WP_146960158.1">
    <property type="nucleotide sequence ID" value="NZ_CP042467.1"/>
</dbReference>
<evidence type="ECO:0008006" key="3">
    <source>
        <dbReference type="Google" id="ProtNLM"/>
    </source>
</evidence>
<sequence>MNLKFLPLSLVVLGACAQSPDTGSHIGNPASIEFGVVRSELTESDADEAAVVMTDASGTVFSVRAAEIDVRDIKLDLPDGVVCAQVLDVLEGAECEPAEAPGEEAEIAIDGPFVVDLLAAEALPSLEAVVIPALDYTRVDYRVRSDAETSFRVEAEFIYNEETLVLDLALDINEDARVENPDLVLEPNGTLSVGLNPELWLQNVDITGCLTAGTLAIAEGRVSVDEDSACEVQDLVKNNVKSSSSLSSTP</sequence>
<name>A0A5B8XRB8_9DELT</name>
<dbReference type="Proteomes" id="UP000321595">
    <property type="component" value="Chromosome"/>
</dbReference>
<protein>
    <recommendedName>
        <fullName evidence="3">Lipoprotein</fullName>
    </recommendedName>
</protein>
<gene>
    <name evidence="1" type="ORF">FRD01_12625</name>
</gene>
<proteinExistence type="predicted"/>
<reference evidence="1 2" key="1">
    <citation type="submission" date="2019-08" db="EMBL/GenBank/DDBJ databases">
        <authorList>
            <person name="Liang Q."/>
        </authorList>
    </citation>
    <scope>NUCLEOTIDE SEQUENCE [LARGE SCALE GENOMIC DNA]</scope>
    <source>
        <strain evidence="1 2">V1718</strain>
    </source>
</reference>
<dbReference type="OrthoDB" id="5499074at2"/>
<accession>A0A5B8XRB8</accession>
<evidence type="ECO:0000313" key="1">
    <source>
        <dbReference type="EMBL" id="QED28064.1"/>
    </source>
</evidence>